<dbReference type="PANTHER" id="PTHR22743:SF165">
    <property type="entry name" value="BTB AND MATH DOMAIN CONTAINING-RELATED"/>
    <property type="match status" value="1"/>
</dbReference>
<dbReference type="EMBL" id="GL379790">
    <property type="protein sequence ID" value="EGT49586.1"/>
    <property type="molecule type" value="Genomic_DNA"/>
</dbReference>
<dbReference type="Pfam" id="PF00651">
    <property type="entry name" value="BTB"/>
    <property type="match status" value="1"/>
</dbReference>
<keyword evidence="3" id="KW-1185">Reference proteome</keyword>
<evidence type="ECO:0000313" key="3">
    <source>
        <dbReference type="Proteomes" id="UP000008068"/>
    </source>
</evidence>
<dbReference type="InterPro" id="IPR000210">
    <property type="entry name" value="BTB/POZ_dom"/>
</dbReference>
<dbReference type="InterPro" id="IPR011333">
    <property type="entry name" value="SKP1/BTB/POZ_sf"/>
</dbReference>
<accession>G0MD93</accession>
<dbReference type="PROSITE" id="PS50097">
    <property type="entry name" value="BTB"/>
    <property type="match status" value="1"/>
</dbReference>
<reference evidence="3" key="1">
    <citation type="submission" date="2011-07" db="EMBL/GenBank/DDBJ databases">
        <authorList>
            <consortium name="Caenorhabditis brenneri Sequencing and Analysis Consortium"/>
            <person name="Wilson R.K."/>
        </authorList>
    </citation>
    <scope>NUCLEOTIDE SEQUENCE [LARGE SCALE GENOMIC DNA]</scope>
    <source>
        <strain evidence="3">PB2801</strain>
    </source>
</reference>
<organism evidence="3">
    <name type="scientific">Caenorhabditis brenneri</name>
    <name type="common">Nematode worm</name>
    <dbReference type="NCBI Taxonomy" id="135651"/>
    <lineage>
        <taxon>Eukaryota</taxon>
        <taxon>Metazoa</taxon>
        <taxon>Ecdysozoa</taxon>
        <taxon>Nematoda</taxon>
        <taxon>Chromadorea</taxon>
        <taxon>Rhabditida</taxon>
        <taxon>Rhabditina</taxon>
        <taxon>Rhabditomorpha</taxon>
        <taxon>Rhabditoidea</taxon>
        <taxon>Rhabditidae</taxon>
        <taxon>Peloderinae</taxon>
        <taxon>Caenorhabditis</taxon>
    </lineage>
</organism>
<name>G0MD93_CAEBE</name>
<evidence type="ECO:0000313" key="2">
    <source>
        <dbReference type="EMBL" id="EGT49586.1"/>
    </source>
</evidence>
<protein>
    <recommendedName>
        <fullName evidence="1">BTB domain-containing protein</fullName>
    </recommendedName>
</protein>
<dbReference type="InterPro" id="IPR052664">
    <property type="entry name" value="BTB-MATH_domain_protein"/>
</dbReference>
<dbReference type="OrthoDB" id="29145at2759"/>
<feature type="domain" description="BTB" evidence="1">
    <location>
        <begin position="35"/>
        <end position="94"/>
    </location>
</feature>
<dbReference type="PANTHER" id="PTHR22743">
    <property type="entry name" value="MEPRIN/TRAF-LIKE MATH FAMILY-C.ELEGANS"/>
    <property type="match status" value="1"/>
</dbReference>
<dbReference type="AlphaFoldDB" id="G0MD93"/>
<evidence type="ECO:0000259" key="1">
    <source>
        <dbReference type="PROSITE" id="PS50097"/>
    </source>
</evidence>
<dbReference type="HOGENOM" id="CLU_045032_0_0_1"/>
<dbReference type="InParanoid" id="G0MD93"/>
<dbReference type="CDD" id="cd18186">
    <property type="entry name" value="BTB_POZ_ZBTB_KLHL-like"/>
    <property type="match status" value="1"/>
</dbReference>
<sequence length="434" mass="50925">MSTKLSRKRAVNMPDEILPKKTVPEVLEASDSINYDVTIIVDGQRFQCLKKELSHHSMYFQRMFNSNFNEKDKKEVELGGMVKSEAFDMFLKVVLGEGVVTDVTVEKLLELADYLESATLEANCIHHLGQKTGFSLAHQFEMAETYHSNKLMIQVCASIKDAYELDEVIPKDLDSFCNTTKNIVMQRTFELLGIRKPAQPPLPDLPDEVFELRMNQLIDQAEVQNHHGEILEDQVQLLWIHLFTKFHSCYKDETAKQIGRDDPLIKELSNQLRQAHEQGERNFIQAQIQVLELKHIYTRVKNEELGLEPNYRTYLMEDIPIRLHHLSAVLNRHKRSRSRSQIDMLGNREIDEVYRRITTMERNQAKQRPRNMYENPTWLQNINRLNCVLKIFLRNCQNRMQRPMPDGIRHVSNRASFRAITEFVVNTRYIHYQN</sequence>
<dbReference type="SUPFAM" id="SSF54695">
    <property type="entry name" value="POZ domain"/>
    <property type="match status" value="1"/>
</dbReference>
<dbReference type="SMART" id="SM00225">
    <property type="entry name" value="BTB"/>
    <property type="match status" value="1"/>
</dbReference>
<dbReference type="Proteomes" id="UP000008068">
    <property type="component" value="Unassembled WGS sequence"/>
</dbReference>
<proteinExistence type="predicted"/>
<gene>
    <name evidence="2" type="ORF">CAEBREN_09011</name>
</gene>
<dbReference type="Gene3D" id="3.30.710.10">
    <property type="entry name" value="Potassium Channel Kv1.1, Chain A"/>
    <property type="match status" value="1"/>
</dbReference>